<dbReference type="Pfam" id="PF13618">
    <property type="entry name" value="Gluconate_2-dh3"/>
    <property type="match status" value="1"/>
</dbReference>
<feature type="region of interest" description="Disordered" evidence="1">
    <location>
        <begin position="1"/>
        <end position="22"/>
    </location>
</feature>
<dbReference type="InterPro" id="IPR027056">
    <property type="entry name" value="Gluconate_2DH_su3"/>
</dbReference>
<dbReference type="GO" id="GO:0033717">
    <property type="term" value="F:gluconate 2-dehydrogenase (acceptor) activity"/>
    <property type="evidence" value="ECO:0007669"/>
    <property type="project" value="UniProtKB-EC"/>
</dbReference>
<dbReference type="InterPro" id="IPR006311">
    <property type="entry name" value="TAT_signal"/>
</dbReference>
<accession>A0AAP5E9U3</accession>
<dbReference type="AlphaFoldDB" id="A0AAP5E9U3"/>
<sequence length="258" mass="27991">MLSPSHPPGSHTMKDDADQNRPTLTRRRFFQGLTLLPVAAALPGCAPGTPTGNGTGSGTPATPAAKDYTPEFFNAAEWAFITAACDRLIPSDETGPGAVESGVPEFLDRHMQTPYAAGAIWYMQGPFLEAPSEFGYQGKLALRDILKVGIDAFDAHCRNQFDGKTFAQLSHEQQETLLKAAEGGKLELEAISSKLFFSNLLGEVKNGYFADPKYGANKDMAAWKMIGYPGMRADYIDWISVRDKAYPLPPVDLAGRRG</sequence>
<dbReference type="Proteomes" id="UP001226084">
    <property type="component" value="Unassembled WGS sequence"/>
</dbReference>
<evidence type="ECO:0000313" key="3">
    <source>
        <dbReference type="Proteomes" id="UP001226084"/>
    </source>
</evidence>
<proteinExistence type="predicted"/>
<comment type="caution">
    <text evidence="2">The sequence shown here is derived from an EMBL/GenBank/DDBJ whole genome shotgun (WGS) entry which is preliminary data.</text>
</comment>
<feature type="region of interest" description="Disordered" evidence="1">
    <location>
        <begin position="46"/>
        <end position="65"/>
    </location>
</feature>
<dbReference type="PROSITE" id="PS51318">
    <property type="entry name" value="TAT"/>
    <property type="match status" value="1"/>
</dbReference>
<dbReference type="KEGG" id="srh:BAY15_2068"/>
<protein>
    <submittedName>
        <fullName evidence="2">Gluconate 2-dehydrogenase gamma chain</fullName>
        <ecNumber evidence="2">1.1.99.3</ecNumber>
    </submittedName>
</protein>
<keyword evidence="2" id="KW-0560">Oxidoreductase</keyword>
<evidence type="ECO:0000256" key="1">
    <source>
        <dbReference type="SAM" id="MobiDB-lite"/>
    </source>
</evidence>
<dbReference type="EMBL" id="JAUTAS010000001">
    <property type="protein sequence ID" value="MDQ1108542.1"/>
    <property type="molecule type" value="Genomic_DNA"/>
</dbReference>
<name>A0AAP5E9U3_9GAMM</name>
<gene>
    <name evidence="2" type="ORF">QE424_001701</name>
</gene>
<dbReference type="EC" id="1.1.99.3" evidence="2"/>
<organism evidence="2 3">
    <name type="scientific">Stenotrophomonas rhizophila</name>
    <dbReference type="NCBI Taxonomy" id="216778"/>
    <lineage>
        <taxon>Bacteria</taxon>
        <taxon>Pseudomonadati</taxon>
        <taxon>Pseudomonadota</taxon>
        <taxon>Gammaproteobacteria</taxon>
        <taxon>Lysobacterales</taxon>
        <taxon>Lysobacteraceae</taxon>
        <taxon>Stenotrophomonas</taxon>
    </lineage>
</organism>
<evidence type="ECO:0000313" key="2">
    <source>
        <dbReference type="EMBL" id="MDQ1108542.1"/>
    </source>
</evidence>
<reference evidence="2" key="1">
    <citation type="submission" date="2023-07" db="EMBL/GenBank/DDBJ databases">
        <title>Functional and genomic diversity of the sorghum phyllosphere microbiome.</title>
        <authorList>
            <person name="Shade A."/>
        </authorList>
    </citation>
    <scope>NUCLEOTIDE SEQUENCE</scope>
    <source>
        <strain evidence="2">SORGH_AS_0457</strain>
    </source>
</reference>